<proteinExistence type="predicted"/>
<name>A0ABY7XRR8_MICLT</name>
<dbReference type="Proteomes" id="UP001215097">
    <property type="component" value="Chromosome"/>
</dbReference>
<evidence type="ECO:0000313" key="2">
    <source>
        <dbReference type="Proteomes" id="UP001215097"/>
    </source>
</evidence>
<evidence type="ECO:0000313" key="1">
    <source>
        <dbReference type="EMBL" id="WDM43833.1"/>
    </source>
</evidence>
<reference evidence="1 2" key="1">
    <citation type="submission" date="2021-06" db="EMBL/GenBank/DDBJ databases">
        <title>Genome-based taxonomic framework of Microbacterium strains isolated from marine environment, the description of four new species and reclassification of four preexisting species.</title>
        <authorList>
            <person name="Lee S.D."/>
            <person name="Kim S.-M."/>
            <person name="Byeon Y.-S."/>
            <person name="Yang H.L."/>
            <person name="Kim I.S."/>
        </authorList>
    </citation>
    <scope>NUCLEOTIDE SEQUENCE [LARGE SCALE GENOMIC DNA]</scope>
    <source>
        <strain evidence="1 2">KACC 14465</strain>
    </source>
</reference>
<organism evidence="1 2">
    <name type="scientific">Microbacterium luteolum</name>
    <name type="common">Aureobacterium luteolum</name>
    <dbReference type="NCBI Taxonomy" id="69367"/>
    <lineage>
        <taxon>Bacteria</taxon>
        <taxon>Bacillati</taxon>
        <taxon>Actinomycetota</taxon>
        <taxon>Actinomycetes</taxon>
        <taxon>Micrococcales</taxon>
        <taxon>Microbacteriaceae</taxon>
        <taxon>Microbacterium</taxon>
    </lineage>
</organism>
<sequence>MKKTQQDSVEQVAPLATLPLADALNLLEADAAGYCSGGVCHFPAPKTQ</sequence>
<keyword evidence="2" id="KW-1185">Reference proteome</keyword>
<dbReference type="EMBL" id="CP078075">
    <property type="protein sequence ID" value="WDM43833.1"/>
    <property type="molecule type" value="Genomic_DNA"/>
</dbReference>
<protein>
    <submittedName>
        <fullName evidence="1">Uncharacterized protein</fullName>
    </submittedName>
</protein>
<gene>
    <name evidence="1" type="ORF">KV395_11520</name>
</gene>
<accession>A0ABY7XRR8</accession>
<dbReference type="RefSeq" id="WP_282213966.1">
    <property type="nucleotide sequence ID" value="NZ_BAAAUN010000001.1"/>
</dbReference>